<dbReference type="InterPro" id="IPR051581">
    <property type="entry name" value="Ca-bind"/>
</dbReference>
<dbReference type="Pfam" id="PF13499">
    <property type="entry name" value="EF-hand_7"/>
    <property type="match status" value="2"/>
</dbReference>
<evidence type="ECO:0000256" key="3">
    <source>
        <dbReference type="ARBA" id="ARBA00022837"/>
    </source>
</evidence>
<dbReference type="SUPFAM" id="SSF47473">
    <property type="entry name" value="EF-hand"/>
    <property type="match status" value="1"/>
</dbReference>
<dbReference type="PROSITE" id="PS50222">
    <property type="entry name" value="EF_HAND_2"/>
    <property type="match status" value="3"/>
</dbReference>
<gene>
    <name evidence="5" type="ORF">M9Y10_044756</name>
</gene>
<dbReference type="PANTHER" id="PTHR34524:SF6">
    <property type="entry name" value="CALCYPHOSINE LIKE"/>
    <property type="match status" value="1"/>
</dbReference>
<evidence type="ECO:0000259" key="4">
    <source>
        <dbReference type="PROSITE" id="PS50222"/>
    </source>
</evidence>
<name>A0ABR2JTA2_9EUKA</name>
<dbReference type="InterPro" id="IPR018247">
    <property type="entry name" value="EF_Hand_1_Ca_BS"/>
</dbReference>
<sequence length="203" mass="23134">MRSNRGGYVPEPRKYITLNSLLERIRTRIVERGAVGVKGIGRLFRIADDNADRSIDLHTELPKLMNDIGVILNKTELTELERLLDRNGDGTISYDEFLYQMAPPLSEERIKWINKAFDKLDVDGSGVVNIADIQAVHNPKTSELVRMGKTTANQIFANMVASYDHDGDGTITRDEFIDYYREISPSIDTDEYFAEMMKSAWKL</sequence>
<dbReference type="EMBL" id="JAPFFF010000009">
    <property type="protein sequence ID" value="KAK8882116.1"/>
    <property type="molecule type" value="Genomic_DNA"/>
</dbReference>
<accession>A0ABR2JTA2</accession>
<dbReference type="SMART" id="SM00054">
    <property type="entry name" value="EFh"/>
    <property type="match status" value="3"/>
</dbReference>
<evidence type="ECO:0000256" key="1">
    <source>
        <dbReference type="ARBA" id="ARBA00022723"/>
    </source>
</evidence>
<dbReference type="InterPro" id="IPR011992">
    <property type="entry name" value="EF-hand-dom_pair"/>
</dbReference>
<feature type="domain" description="EF-hand" evidence="4">
    <location>
        <begin position="108"/>
        <end position="143"/>
    </location>
</feature>
<dbReference type="Proteomes" id="UP001470230">
    <property type="component" value="Unassembled WGS sequence"/>
</dbReference>
<keyword evidence="2" id="KW-0677">Repeat</keyword>
<protein>
    <recommendedName>
        <fullName evidence="4">EF-hand domain-containing protein</fullName>
    </recommendedName>
</protein>
<comment type="caution">
    <text evidence="5">The sequence shown here is derived from an EMBL/GenBank/DDBJ whole genome shotgun (WGS) entry which is preliminary data.</text>
</comment>
<evidence type="ECO:0000256" key="2">
    <source>
        <dbReference type="ARBA" id="ARBA00022737"/>
    </source>
</evidence>
<keyword evidence="3" id="KW-0106">Calcium</keyword>
<keyword evidence="1" id="KW-0479">Metal-binding</keyword>
<proteinExistence type="predicted"/>
<dbReference type="InterPro" id="IPR002048">
    <property type="entry name" value="EF_hand_dom"/>
</dbReference>
<dbReference type="PROSITE" id="PS00018">
    <property type="entry name" value="EF_HAND_1"/>
    <property type="match status" value="3"/>
</dbReference>
<evidence type="ECO:0000313" key="5">
    <source>
        <dbReference type="EMBL" id="KAK8882116.1"/>
    </source>
</evidence>
<dbReference type="CDD" id="cd00051">
    <property type="entry name" value="EFh"/>
    <property type="match status" value="3"/>
</dbReference>
<dbReference type="Gene3D" id="1.10.238.10">
    <property type="entry name" value="EF-hand"/>
    <property type="match status" value="2"/>
</dbReference>
<dbReference type="PANTHER" id="PTHR34524">
    <property type="entry name" value="CALCYPHOSIN"/>
    <property type="match status" value="1"/>
</dbReference>
<feature type="domain" description="EF-hand" evidence="4">
    <location>
        <begin position="72"/>
        <end position="107"/>
    </location>
</feature>
<evidence type="ECO:0000313" key="6">
    <source>
        <dbReference type="Proteomes" id="UP001470230"/>
    </source>
</evidence>
<organism evidence="5 6">
    <name type="scientific">Tritrichomonas musculus</name>
    <dbReference type="NCBI Taxonomy" id="1915356"/>
    <lineage>
        <taxon>Eukaryota</taxon>
        <taxon>Metamonada</taxon>
        <taxon>Parabasalia</taxon>
        <taxon>Tritrichomonadida</taxon>
        <taxon>Tritrichomonadidae</taxon>
        <taxon>Tritrichomonas</taxon>
    </lineage>
</organism>
<feature type="domain" description="EF-hand" evidence="4">
    <location>
        <begin position="151"/>
        <end position="186"/>
    </location>
</feature>
<keyword evidence="6" id="KW-1185">Reference proteome</keyword>
<reference evidence="5 6" key="1">
    <citation type="submission" date="2024-04" db="EMBL/GenBank/DDBJ databases">
        <title>Tritrichomonas musculus Genome.</title>
        <authorList>
            <person name="Alves-Ferreira E."/>
            <person name="Grigg M."/>
            <person name="Lorenzi H."/>
            <person name="Galac M."/>
        </authorList>
    </citation>
    <scope>NUCLEOTIDE SEQUENCE [LARGE SCALE GENOMIC DNA]</scope>
    <source>
        <strain evidence="5 6">EAF2021</strain>
    </source>
</reference>